<proteinExistence type="predicted"/>
<dbReference type="InterPro" id="IPR032710">
    <property type="entry name" value="NTF2-like_dom_sf"/>
</dbReference>
<dbReference type="InterPro" id="IPR037401">
    <property type="entry name" value="SnoaL-like"/>
</dbReference>
<evidence type="ECO:0000313" key="3">
    <source>
        <dbReference type="EMBL" id="RQM23599.1"/>
    </source>
</evidence>
<sequence>MALVKVTDRPQLSFHMTAADLAEAQLRAYNAKDLDAFCACYSDDVEVYRMPSMTPAVVGLAKFRANYVATFNNPAVHATVPTRVTMGNKCMDHELCFKAENSPPVELMVMYETRADKIFKVTFYYNEDK</sequence>
<evidence type="ECO:0000313" key="4">
    <source>
        <dbReference type="Proteomes" id="UP000284702"/>
    </source>
</evidence>
<protein>
    <recommendedName>
        <fullName evidence="1">SnoaL-like domain-containing protein</fullName>
    </recommendedName>
</protein>
<dbReference type="EMBL" id="KI913122">
    <property type="protein sequence ID" value="ETV82222.1"/>
    <property type="molecule type" value="Genomic_DNA"/>
</dbReference>
<reference evidence="3 4" key="2">
    <citation type="submission" date="2018-07" db="EMBL/GenBank/DDBJ databases">
        <title>Annotation of Aphanomyces astaci genome assembly.</title>
        <authorList>
            <person name="Studholme D.J."/>
        </authorList>
    </citation>
    <scope>NUCLEOTIDE SEQUENCE [LARGE SCALE GENOMIC DNA]</scope>
    <source>
        <strain evidence="3">Pc</strain>
    </source>
</reference>
<dbReference type="InterPro" id="IPR008317">
    <property type="entry name" value="UCP030561"/>
</dbReference>
<dbReference type="AlphaFoldDB" id="W4GRA2"/>
<keyword evidence="4" id="KW-1185">Reference proteome</keyword>
<dbReference type="OrthoDB" id="69559at2759"/>
<dbReference type="RefSeq" id="XP_009827891.1">
    <property type="nucleotide sequence ID" value="XM_009829589.1"/>
</dbReference>
<name>W4GRA2_APHAT</name>
<accession>W4GRA2</accession>
<gene>
    <name evidence="3" type="ORF">B5M09_003638</name>
    <name evidence="2" type="ORF">H257_04926</name>
</gene>
<reference evidence="2" key="1">
    <citation type="submission" date="2013-12" db="EMBL/GenBank/DDBJ databases">
        <title>The Genome Sequence of Aphanomyces astaci APO3.</title>
        <authorList>
            <consortium name="The Broad Institute Genomics Platform"/>
            <person name="Russ C."/>
            <person name="Tyler B."/>
            <person name="van West P."/>
            <person name="Dieguez-Uribeondo J."/>
            <person name="Young S.K."/>
            <person name="Zeng Q."/>
            <person name="Gargeya S."/>
            <person name="Fitzgerald M."/>
            <person name="Abouelleil A."/>
            <person name="Alvarado L."/>
            <person name="Chapman S.B."/>
            <person name="Gainer-Dewar J."/>
            <person name="Goldberg J."/>
            <person name="Griggs A."/>
            <person name="Gujja S."/>
            <person name="Hansen M."/>
            <person name="Howarth C."/>
            <person name="Imamovic A."/>
            <person name="Ireland A."/>
            <person name="Larimer J."/>
            <person name="McCowan C."/>
            <person name="Murphy C."/>
            <person name="Pearson M."/>
            <person name="Poon T.W."/>
            <person name="Priest M."/>
            <person name="Roberts A."/>
            <person name="Saif S."/>
            <person name="Shea T."/>
            <person name="Sykes S."/>
            <person name="Wortman J."/>
            <person name="Nusbaum C."/>
            <person name="Birren B."/>
        </authorList>
    </citation>
    <scope>NUCLEOTIDE SEQUENCE [LARGE SCALE GENOMIC DNA]</scope>
    <source>
        <strain evidence="2">APO3</strain>
    </source>
</reference>
<feature type="domain" description="SnoaL-like" evidence="1">
    <location>
        <begin position="23"/>
        <end position="119"/>
    </location>
</feature>
<dbReference type="PIRSF" id="PIRSF030561">
    <property type="entry name" value="UCP030561"/>
    <property type="match status" value="1"/>
</dbReference>
<dbReference type="EMBL" id="MZMZ02002914">
    <property type="protein sequence ID" value="RQM23599.1"/>
    <property type="molecule type" value="Genomic_DNA"/>
</dbReference>
<organism evidence="2">
    <name type="scientific">Aphanomyces astaci</name>
    <name type="common">Crayfish plague agent</name>
    <dbReference type="NCBI Taxonomy" id="112090"/>
    <lineage>
        <taxon>Eukaryota</taxon>
        <taxon>Sar</taxon>
        <taxon>Stramenopiles</taxon>
        <taxon>Oomycota</taxon>
        <taxon>Saprolegniomycetes</taxon>
        <taxon>Saprolegniales</taxon>
        <taxon>Verrucalvaceae</taxon>
        <taxon>Aphanomyces</taxon>
    </lineage>
</organism>
<dbReference type="Gene3D" id="3.10.450.50">
    <property type="match status" value="1"/>
</dbReference>
<evidence type="ECO:0000313" key="2">
    <source>
        <dbReference type="EMBL" id="ETV82222.1"/>
    </source>
</evidence>
<dbReference type="Pfam" id="PF12680">
    <property type="entry name" value="SnoaL_2"/>
    <property type="match status" value="1"/>
</dbReference>
<dbReference type="GeneID" id="20806922"/>
<evidence type="ECO:0000259" key="1">
    <source>
        <dbReference type="Pfam" id="PF12680"/>
    </source>
</evidence>
<dbReference type="Proteomes" id="UP000284702">
    <property type="component" value="Unassembled WGS sequence"/>
</dbReference>
<dbReference type="SUPFAM" id="SSF54427">
    <property type="entry name" value="NTF2-like"/>
    <property type="match status" value="1"/>
</dbReference>
<dbReference type="VEuPathDB" id="FungiDB:H257_04926"/>